<accession>A0A7W7ZRH5</accession>
<proteinExistence type="inferred from homology"/>
<evidence type="ECO:0000256" key="4">
    <source>
        <dbReference type="ARBA" id="ARBA00022898"/>
    </source>
</evidence>
<evidence type="ECO:0000313" key="8">
    <source>
        <dbReference type="EMBL" id="MBB5064791.1"/>
    </source>
</evidence>
<dbReference type="Gene3D" id="3.40.640.10">
    <property type="entry name" value="Type I PLP-dependent aspartate aminotransferase-like (Major domain)"/>
    <property type="match status" value="1"/>
</dbReference>
<evidence type="ECO:0000256" key="2">
    <source>
        <dbReference type="ARBA" id="ARBA00009533"/>
    </source>
</evidence>
<evidence type="ECO:0000313" key="9">
    <source>
        <dbReference type="Proteomes" id="UP000584867"/>
    </source>
</evidence>
<evidence type="ECO:0000256" key="1">
    <source>
        <dbReference type="ARBA" id="ARBA00001933"/>
    </source>
</evidence>
<dbReference type="InterPro" id="IPR015424">
    <property type="entry name" value="PyrdxlP-dep_Trfase"/>
</dbReference>
<keyword evidence="5 7" id="KW-0456">Lyase</keyword>
<dbReference type="InterPro" id="IPR015421">
    <property type="entry name" value="PyrdxlP-dep_Trfase_major"/>
</dbReference>
<comment type="similarity">
    <text evidence="2 7">Belongs to the group II decarboxylase family.</text>
</comment>
<evidence type="ECO:0000256" key="7">
    <source>
        <dbReference type="RuleBase" id="RU000382"/>
    </source>
</evidence>
<dbReference type="AlphaFoldDB" id="A0A7W7ZRH5"/>
<feature type="modified residue" description="N6-(pyridoxal phosphate)lysine" evidence="6">
    <location>
        <position position="321"/>
    </location>
</feature>
<gene>
    <name evidence="8" type="ORF">HDF15_003151</name>
</gene>
<dbReference type="Gene3D" id="3.90.1150.170">
    <property type="match status" value="1"/>
</dbReference>
<dbReference type="Proteomes" id="UP000584867">
    <property type="component" value="Unassembled WGS sequence"/>
</dbReference>
<dbReference type="PANTHER" id="PTHR45677:SF8">
    <property type="entry name" value="CYSTEINE SULFINIC ACID DECARBOXYLASE"/>
    <property type="match status" value="1"/>
</dbReference>
<dbReference type="SUPFAM" id="SSF53383">
    <property type="entry name" value="PLP-dependent transferases"/>
    <property type="match status" value="1"/>
</dbReference>
<comment type="caution">
    <text evidence="8">The sequence shown here is derived from an EMBL/GenBank/DDBJ whole genome shotgun (WGS) entry which is preliminary data.</text>
</comment>
<protein>
    <submittedName>
        <fullName evidence="8">L-2,4-diaminobutyrate decarboxylase</fullName>
        <ecNumber evidence="8">4.1.1.86</ecNumber>
    </submittedName>
</protein>
<comment type="cofactor">
    <cofactor evidence="1 6 7">
        <name>pyridoxal 5'-phosphate</name>
        <dbReference type="ChEBI" id="CHEBI:597326"/>
    </cofactor>
</comment>
<dbReference type="EMBL" id="JACHIO010000012">
    <property type="protein sequence ID" value="MBB5064791.1"/>
    <property type="molecule type" value="Genomic_DNA"/>
</dbReference>
<dbReference type="GO" id="GO:0005737">
    <property type="term" value="C:cytoplasm"/>
    <property type="evidence" value="ECO:0007669"/>
    <property type="project" value="TreeGrafter"/>
</dbReference>
<dbReference type="GO" id="GO:0030170">
    <property type="term" value="F:pyridoxal phosphate binding"/>
    <property type="evidence" value="ECO:0007669"/>
    <property type="project" value="InterPro"/>
</dbReference>
<dbReference type="Pfam" id="PF00282">
    <property type="entry name" value="Pyridoxal_deC"/>
    <property type="match status" value="1"/>
</dbReference>
<evidence type="ECO:0000256" key="5">
    <source>
        <dbReference type="ARBA" id="ARBA00023239"/>
    </source>
</evidence>
<sequence>MLFQKEEPILNGQNSCAENFRCAFSPSTFDLSAQVAIEKISELLRRKKIEGVTLEQPEDLMSEARGLMTAHSGSDAPFDPERFSKIIDLYFRTSIKVGSTGYMARQFSSVFPVAAVFDMITAISPQPASFYEAGQLANVADKIIAEEFARRIGWDPDTCDMITTSGGSLANLTAVLAARNDRLYASWKTGVTRRNGTPAIAVSDDIHYSVCRVPGIIGIGQDNIIRLPLNDRRQICVRRAVPILKEALAEGKDIFCLVISAGTTPVGAIDPLEELADFAEEHGIWLHVDAAHCGAFLLSERLRPRLRGIERADSFCIDAHKTLFVPALCTLLFYRDRSKARGAFSQEASYVFDHHENSMTRFESGAKNFECTKRPAILNLWLIWAMFGPQVIAQKLEYLVDLTWDAYSYLSSLPDFATVHEPEANILCFEYRPKGFDSAQISELQLTLRDAIRDGGRFFISKVEIEGRNVLRIVMMNHEIEMDHIAALIFEIRSKAAEIMKSWDVQALDGTMVAQ</sequence>
<dbReference type="EC" id="4.1.1.86" evidence="8"/>
<dbReference type="PANTHER" id="PTHR45677">
    <property type="entry name" value="GLUTAMATE DECARBOXYLASE-RELATED"/>
    <property type="match status" value="1"/>
</dbReference>
<organism evidence="8 9">
    <name type="scientific">Granulicella mallensis</name>
    <dbReference type="NCBI Taxonomy" id="940614"/>
    <lineage>
        <taxon>Bacteria</taxon>
        <taxon>Pseudomonadati</taxon>
        <taxon>Acidobacteriota</taxon>
        <taxon>Terriglobia</taxon>
        <taxon>Terriglobales</taxon>
        <taxon>Acidobacteriaceae</taxon>
        <taxon>Granulicella</taxon>
    </lineage>
</organism>
<keyword evidence="4 6" id="KW-0663">Pyridoxal phosphate</keyword>
<dbReference type="InterPro" id="IPR002129">
    <property type="entry name" value="PyrdxlP-dep_de-COase"/>
</dbReference>
<reference evidence="8 9" key="1">
    <citation type="submission" date="2020-08" db="EMBL/GenBank/DDBJ databases">
        <title>Genomic Encyclopedia of Type Strains, Phase IV (KMG-V): Genome sequencing to study the core and pangenomes of soil and plant-associated prokaryotes.</title>
        <authorList>
            <person name="Whitman W."/>
        </authorList>
    </citation>
    <scope>NUCLEOTIDE SEQUENCE [LARGE SCALE GENOMIC DNA]</scope>
    <source>
        <strain evidence="8 9">X5P3</strain>
    </source>
</reference>
<dbReference type="GO" id="GO:0033983">
    <property type="term" value="F:diaminobutyrate decarboxylase activity"/>
    <property type="evidence" value="ECO:0007669"/>
    <property type="project" value="UniProtKB-EC"/>
</dbReference>
<keyword evidence="3" id="KW-0210">Decarboxylase</keyword>
<evidence type="ECO:0000256" key="6">
    <source>
        <dbReference type="PIRSR" id="PIRSR602129-50"/>
    </source>
</evidence>
<dbReference type="RefSeq" id="WP_184256964.1">
    <property type="nucleotide sequence ID" value="NZ_JACHIO010000012.1"/>
</dbReference>
<evidence type="ECO:0000256" key="3">
    <source>
        <dbReference type="ARBA" id="ARBA00022793"/>
    </source>
</evidence>
<dbReference type="GO" id="GO:0019752">
    <property type="term" value="P:carboxylic acid metabolic process"/>
    <property type="evidence" value="ECO:0007669"/>
    <property type="project" value="InterPro"/>
</dbReference>
<name>A0A7W7ZRH5_9BACT</name>